<evidence type="ECO:0000313" key="2">
    <source>
        <dbReference type="EMBL" id="KAF2864977.1"/>
    </source>
</evidence>
<evidence type="ECO:0000256" key="1">
    <source>
        <dbReference type="SAM" id="Coils"/>
    </source>
</evidence>
<sequence>MSSIGELQMQIAAVLAEVKSNQHKVQDVIPQEMLDHFQELNELKNAREYIKQAEEREAKLQEQNSELEKELKVAKQAVEDLPGDHMQLKTEYGLMENQADFYKNLATAAEERATKYQQQWQDAQKKQVAADNKQKTIQSLEKELEQEKSIILKLLEENRTIAATYDSMREQDFEKLAAKEEKLMELEHSIADMQEQYQNLEVESDVIEKQLTDVVVSLDTETKTSADAVNSLSNRIQARERHIQACQRRNAATVSEIVPLRNYYDHCYAIIQIYQRIFQSLLLPKENKPVWLPDTLQAALDSAYRELEAFHFVHAAMDSEGLGDEELAVKEHIEGVFGTAKKMQGALTGIAEDVKMFLGQLSQKPDLLNVMRMKFGMLRRK</sequence>
<accession>A0A7C8HYE6</accession>
<dbReference type="OrthoDB" id="3777090at2759"/>
<dbReference type="AlphaFoldDB" id="A0A7C8HYE6"/>
<comment type="caution">
    <text evidence="2">The sequence shown here is derived from an EMBL/GenBank/DDBJ whole genome shotgun (WGS) entry which is preliminary data.</text>
</comment>
<evidence type="ECO:0000313" key="3">
    <source>
        <dbReference type="Proteomes" id="UP000481861"/>
    </source>
</evidence>
<protein>
    <submittedName>
        <fullName evidence="2">Uncharacterized protein</fullName>
    </submittedName>
</protein>
<gene>
    <name evidence="2" type="ORF">BDV95DRAFT_600158</name>
</gene>
<keyword evidence="1" id="KW-0175">Coiled coil</keyword>
<reference evidence="2 3" key="1">
    <citation type="submission" date="2020-01" db="EMBL/GenBank/DDBJ databases">
        <authorList>
            <consortium name="DOE Joint Genome Institute"/>
            <person name="Haridas S."/>
            <person name="Albert R."/>
            <person name="Binder M."/>
            <person name="Bloem J."/>
            <person name="Labutti K."/>
            <person name="Salamov A."/>
            <person name="Andreopoulos B."/>
            <person name="Baker S.E."/>
            <person name="Barry K."/>
            <person name="Bills G."/>
            <person name="Bluhm B.H."/>
            <person name="Cannon C."/>
            <person name="Castanera R."/>
            <person name="Culley D.E."/>
            <person name="Daum C."/>
            <person name="Ezra D."/>
            <person name="Gonzalez J.B."/>
            <person name="Henrissat B."/>
            <person name="Kuo A."/>
            <person name="Liang C."/>
            <person name="Lipzen A."/>
            <person name="Lutzoni F."/>
            <person name="Magnuson J."/>
            <person name="Mondo S."/>
            <person name="Nolan M."/>
            <person name="Ohm R."/>
            <person name="Pangilinan J."/>
            <person name="Park H.-J.H."/>
            <person name="Ramirez L."/>
            <person name="Alfaro M."/>
            <person name="Sun H."/>
            <person name="Tritt A."/>
            <person name="Yoshinaga Y."/>
            <person name="Zwiers L.-H.L."/>
            <person name="Turgeon B.G."/>
            <person name="Goodwin S.B."/>
            <person name="Spatafora J.W."/>
            <person name="Crous P.W."/>
            <person name="Grigoriev I.V."/>
        </authorList>
    </citation>
    <scope>NUCLEOTIDE SEQUENCE [LARGE SCALE GENOMIC DNA]</scope>
    <source>
        <strain evidence="2 3">CBS 611.86</strain>
    </source>
</reference>
<feature type="coiled-coil region" evidence="1">
    <location>
        <begin position="36"/>
        <end position="210"/>
    </location>
</feature>
<dbReference type="EMBL" id="JAADJZ010000038">
    <property type="protein sequence ID" value="KAF2864977.1"/>
    <property type="molecule type" value="Genomic_DNA"/>
</dbReference>
<dbReference type="Proteomes" id="UP000481861">
    <property type="component" value="Unassembled WGS sequence"/>
</dbReference>
<name>A0A7C8HYE6_9PLEO</name>
<proteinExistence type="predicted"/>
<keyword evidence="3" id="KW-1185">Reference proteome</keyword>
<organism evidence="2 3">
    <name type="scientific">Massariosphaeria phaeospora</name>
    <dbReference type="NCBI Taxonomy" id="100035"/>
    <lineage>
        <taxon>Eukaryota</taxon>
        <taxon>Fungi</taxon>
        <taxon>Dikarya</taxon>
        <taxon>Ascomycota</taxon>
        <taxon>Pezizomycotina</taxon>
        <taxon>Dothideomycetes</taxon>
        <taxon>Pleosporomycetidae</taxon>
        <taxon>Pleosporales</taxon>
        <taxon>Pleosporales incertae sedis</taxon>
        <taxon>Massariosphaeria</taxon>
    </lineage>
</organism>